<gene>
    <name evidence="1" type="ORF">SAMN02745220_04050</name>
</gene>
<proteinExistence type="predicted"/>
<dbReference type="STRING" id="1121416.SAMN02745220_04050"/>
<reference evidence="1 2" key="1">
    <citation type="submission" date="2016-12" db="EMBL/GenBank/DDBJ databases">
        <authorList>
            <person name="Song W.-J."/>
            <person name="Kurnit D.M."/>
        </authorList>
    </citation>
    <scope>NUCLEOTIDE SEQUENCE [LARGE SCALE GENOMIC DNA]</scope>
    <source>
        <strain evidence="1 2">DSM 18488</strain>
    </source>
</reference>
<sequence>MVRGLARFKDHFQRYEDHYVLIGGTASSLAMEEAGLQFRATIDLDIVLCVEALDADFVRTFWDFIRLGNYQNRQKSTGERQFYRFSGPEDQSFPEMLELFSRLPDALAYEGEGHLTPIPMGEEASSLSAILLDDSYYAFLHAGKQDLDGLSVLIPEYIIPLKARAWLDLSARREGGERCLSKHLKKHKLDVFRLFQVISADTRIEVPGVVGVDMENFFTKMASESIDLRQLGYRRGSLLEVLEGLRNIYGLTK</sequence>
<protein>
    <recommendedName>
        <fullName evidence="3">Nucleotidyl transferase AbiEii toxin, Type IV TA system</fullName>
    </recommendedName>
</protein>
<dbReference type="EMBL" id="FRFE01000026">
    <property type="protein sequence ID" value="SHO51533.1"/>
    <property type="molecule type" value="Genomic_DNA"/>
</dbReference>
<keyword evidence="2" id="KW-1185">Reference proteome</keyword>
<accession>A0A1M7YFZ9</accession>
<evidence type="ECO:0000313" key="1">
    <source>
        <dbReference type="EMBL" id="SHO51533.1"/>
    </source>
</evidence>
<dbReference type="Proteomes" id="UP000184603">
    <property type="component" value="Unassembled WGS sequence"/>
</dbReference>
<name>A0A1M7YFZ9_9BACT</name>
<dbReference type="RefSeq" id="WP_073615483.1">
    <property type="nucleotide sequence ID" value="NZ_FRFE01000026.1"/>
</dbReference>
<organism evidence="1 2">
    <name type="scientific">Desulfopila aestuarii DSM 18488</name>
    <dbReference type="NCBI Taxonomy" id="1121416"/>
    <lineage>
        <taxon>Bacteria</taxon>
        <taxon>Pseudomonadati</taxon>
        <taxon>Thermodesulfobacteriota</taxon>
        <taxon>Desulfobulbia</taxon>
        <taxon>Desulfobulbales</taxon>
        <taxon>Desulfocapsaceae</taxon>
        <taxon>Desulfopila</taxon>
    </lineage>
</organism>
<dbReference type="OrthoDB" id="9795020at2"/>
<dbReference type="AlphaFoldDB" id="A0A1M7YFZ9"/>
<evidence type="ECO:0008006" key="3">
    <source>
        <dbReference type="Google" id="ProtNLM"/>
    </source>
</evidence>
<evidence type="ECO:0000313" key="2">
    <source>
        <dbReference type="Proteomes" id="UP000184603"/>
    </source>
</evidence>